<protein>
    <submittedName>
        <fullName evidence="2">Uncharacterized protein</fullName>
    </submittedName>
</protein>
<proteinExistence type="predicted"/>
<evidence type="ECO:0000313" key="2">
    <source>
        <dbReference type="EMBL" id="KAK4224536.1"/>
    </source>
</evidence>
<evidence type="ECO:0000313" key="3">
    <source>
        <dbReference type="Proteomes" id="UP001301958"/>
    </source>
</evidence>
<gene>
    <name evidence="2" type="ORF">QBC38DRAFT_514813</name>
</gene>
<dbReference type="Proteomes" id="UP001301958">
    <property type="component" value="Unassembled WGS sequence"/>
</dbReference>
<name>A0AAN7GQD9_9PEZI</name>
<keyword evidence="3" id="KW-1185">Reference proteome</keyword>
<dbReference type="EMBL" id="MU865390">
    <property type="protein sequence ID" value="KAK4224536.1"/>
    <property type="molecule type" value="Genomic_DNA"/>
</dbReference>
<organism evidence="2 3">
    <name type="scientific">Podospora fimiseda</name>
    <dbReference type="NCBI Taxonomy" id="252190"/>
    <lineage>
        <taxon>Eukaryota</taxon>
        <taxon>Fungi</taxon>
        <taxon>Dikarya</taxon>
        <taxon>Ascomycota</taxon>
        <taxon>Pezizomycotina</taxon>
        <taxon>Sordariomycetes</taxon>
        <taxon>Sordariomycetidae</taxon>
        <taxon>Sordariales</taxon>
        <taxon>Podosporaceae</taxon>
        <taxon>Podospora</taxon>
    </lineage>
</organism>
<feature type="transmembrane region" description="Helical" evidence="1">
    <location>
        <begin position="275"/>
        <end position="294"/>
    </location>
</feature>
<keyword evidence="1" id="KW-1133">Transmembrane helix</keyword>
<keyword evidence="1" id="KW-0812">Transmembrane</keyword>
<feature type="transmembrane region" description="Helical" evidence="1">
    <location>
        <begin position="306"/>
        <end position="325"/>
    </location>
</feature>
<sequence>MEKIISPSQTTTMVSTSSNLHHHRLKLWVYTARRRNNANNRTLAKYIRNKVDLKEWTVAAVDPSKVSIAGANSRDNFIPLQVDFRLSENHNNQVTGADCLADLREIFEDGLVKPVVDSLNFPVPTSTYREEYTGWRFTPFRIRTDRTVTTLFKIIRPALTSPGLAHNLANLFSQGLDTWLRGGPLFAVCDCVENLIEHAQVDGLDAPNLSIHEVLGNAFCRPDGVDLSLQRLSERMIALRNATVFFEAYKDQMAPLCDRISRLKSAGTVLDKNKLLIAGSVFVLAIGAGLFWSGQASGAMDFALDNQLLVGAVGSMMIAAVAKLMDDKNKDQRLITDFRNTVHSLCDALRQANVVATAAFCSQVLHFPLDSKNFLSSEREIIIRELGVDIPMVGDVGCGSEPVNRAPWRDSVPSIKTLRRRENVYRKQLPL</sequence>
<evidence type="ECO:0000256" key="1">
    <source>
        <dbReference type="SAM" id="Phobius"/>
    </source>
</evidence>
<comment type="caution">
    <text evidence="2">The sequence shown here is derived from an EMBL/GenBank/DDBJ whole genome shotgun (WGS) entry which is preliminary data.</text>
</comment>
<accession>A0AAN7GQD9</accession>
<reference evidence="2" key="2">
    <citation type="submission" date="2023-05" db="EMBL/GenBank/DDBJ databases">
        <authorList>
            <consortium name="Lawrence Berkeley National Laboratory"/>
            <person name="Steindorff A."/>
            <person name="Hensen N."/>
            <person name="Bonometti L."/>
            <person name="Westerberg I."/>
            <person name="Brannstrom I.O."/>
            <person name="Guillou S."/>
            <person name="Cros-Aarteil S."/>
            <person name="Calhoun S."/>
            <person name="Haridas S."/>
            <person name="Kuo A."/>
            <person name="Mondo S."/>
            <person name="Pangilinan J."/>
            <person name="Riley R."/>
            <person name="Labutti K."/>
            <person name="Andreopoulos B."/>
            <person name="Lipzen A."/>
            <person name="Chen C."/>
            <person name="Yanf M."/>
            <person name="Daum C."/>
            <person name="Ng V."/>
            <person name="Clum A."/>
            <person name="Ohm R."/>
            <person name="Martin F."/>
            <person name="Silar P."/>
            <person name="Natvig D."/>
            <person name="Lalanne C."/>
            <person name="Gautier V."/>
            <person name="Ament-Velasquez S.L."/>
            <person name="Kruys A."/>
            <person name="Hutchinson M.I."/>
            <person name="Powell A.J."/>
            <person name="Barry K."/>
            <person name="Miller A.N."/>
            <person name="Grigoriev I.V."/>
            <person name="Debuchy R."/>
            <person name="Gladieux P."/>
            <person name="Thoren M.H."/>
            <person name="Johannesson H."/>
        </authorList>
    </citation>
    <scope>NUCLEOTIDE SEQUENCE</scope>
    <source>
        <strain evidence="2">CBS 990.96</strain>
    </source>
</reference>
<keyword evidence="1" id="KW-0472">Membrane</keyword>
<dbReference type="AlphaFoldDB" id="A0AAN7GQD9"/>
<reference evidence="2" key="1">
    <citation type="journal article" date="2023" name="Mol. Phylogenet. Evol.">
        <title>Genome-scale phylogeny and comparative genomics of the fungal order Sordariales.</title>
        <authorList>
            <person name="Hensen N."/>
            <person name="Bonometti L."/>
            <person name="Westerberg I."/>
            <person name="Brannstrom I.O."/>
            <person name="Guillou S."/>
            <person name="Cros-Aarteil S."/>
            <person name="Calhoun S."/>
            <person name="Haridas S."/>
            <person name="Kuo A."/>
            <person name="Mondo S."/>
            <person name="Pangilinan J."/>
            <person name="Riley R."/>
            <person name="LaButti K."/>
            <person name="Andreopoulos B."/>
            <person name="Lipzen A."/>
            <person name="Chen C."/>
            <person name="Yan M."/>
            <person name="Daum C."/>
            <person name="Ng V."/>
            <person name="Clum A."/>
            <person name="Steindorff A."/>
            <person name="Ohm R.A."/>
            <person name="Martin F."/>
            <person name="Silar P."/>
            <person name="Natvig D.O."/>
            <person name="Lalanne C."/>
            <person name="Gautier V."/>
            <person name="Ament-Velasquez S.L."/>
            <person name="Kruys A."/>
            <person name="Hutchinson M.I."/>
            <person name="Powell A.J."/>
            <person name="Barry K."/>
            <person name="Miller A.N."/>
            <person name="Grigoriev I.V."/>
            <person name="Debuchy R."/>
            <person name="Gladieux P."/>
            <person name="Hiltunen Thoren M."/>
            <person name="Johannesson H."/>
        </authorList>
    </citation>
    <scope>NUCLEOTIDE SEQUENCE</scope>
    <source>
        <strain evidence="2">CBS 990.96</strain>
    </source>
</reference>